<keyword evidence="2" id="KW-1185">Reference proteome</keyword>
<dbReference type="STRING" id="247490.KSU1_C0094"/>
<comment type="caution">
    <text evidence="1">The sequence shown here is derived from an EMBL/GenBank/DDBJ whole genome shotgun (WGS) entry which is preliminary data.</text>
</comment>
<sequence>MIGLITFIIGMSGGCKGINPHNTNGSLTANKVVHTTEKENETGDAEKKGCLSCHEGIEVISDRMQPFLLSFARQKYKKGSATNAQSATKGNPHPVKRKKLTEDSFQTRRVCGYSMREKVAQNAMTVKEVYLHSWENLSASLLEENLCRSNSFFQNLP</sequence>
<dbReference type="Proteomes" id="UP000002985">
    <property type="component" value="Unassembled WGS sequence"/>
</dbReference>
<dbReference type="AlphaFoldDB" id="I3IIZ5"/>
<accession>I3IIZ5</accession>
<dbReference type="EMBL" id="BAFH01000003">
    <property type="protein sequence ID" value="GAB61690.1"/>
    <property type="molecule type" value="Genomic_DNA"/>
</dbReference>
<gene>
    <name evidence="1" type="ORF">KSU1_C0094</name>
</gene>
<evidence type="ECO:0000313" key="1">
    <source>
        <dbReference type="EMBL" id="GAB61690.1"/>
    </source>
</evidence>
<name>I3IIZ5_9BACT</name>
<organism evidence="1 2">
    <name type="scientific">Candidatus Jettenia caeni</name>
    <dbReference type="NCBI Taxonomy" id="247490"/>
    <lineage>
        <taxon>Bacteria</taxon>
        <taxon>Pseudomonadati</taxon>
        <taxon>Planctomycetota</taxon>
        <taxon>Candidatus Brocadiia</taxon>
        <taxon>Candidatus Brocadiales</taxon>
        <taxon>Candidatus Brocadiaceae</taxon>
        <taxon>Candidatus Jettenia</taxon>
    </lineage>
</organism>
<protein>
    <submittedName>
        <fullName evidence="1">Uncharacterized protein</fullName>
    </submittedName>
</protein>
<evidence type="ECO:0000313" key="2">
    <source>
        <dbReference type="Proteomes" id="UP000002985"/>
    </source>
</evidence>
<reference evidence="1 2" key="1">
    <citation type="journal article" date="2012" name="FEBS Lett.">
        <title>Anammox organism KSU-1 expresses a NirK-type copper-containing nitrite reductase instead of a NirS-type with cytochrome cd1.</title>
        <authorList>
            <person name="Hira D."/>
            <person name="Toh H."/>
            <person name="Migita C.T."/>
            <person name="Okubo H."/>
            <person name="Nishiyama T."/>
            <person name="Hattori M."/>
            <person name="Furukawa K."/>
            <person name="Fujii T."/>
        </authorList>
    </citation>
    <scope>NUCLEOTIDE SEQUENCE [LARGE SCALE GENOMIC DNA]</scope>
</reference>
<proteinExistence type="predicted"/>